<dbReference type="PANTHER" id="PTHR11740">
    <property type="entry name" value="CASEIN KINASE II SUBUNIT BETA"/>
    <property type="match status" value="1"/>
</dbReference>
<dbReference type="GO" id="GO:0034456">
    <property type="term" value="C:UTP-C complex"/>
    <property type="evidence" value="ECO:0007669"/>
    <property type="project" value="TreeGrafter"/>
</dbReference>
<evidence type="ECO:0000256" key="1">
    <source>
        <dbReference type="ARBA" id="ARBA00006941"/>
    </source>
</evidence>
<comment type="similarity">
    <text evidence="1 3">Belongs to the casein kinase 2 subunit beta family.</text>
</comment>
<evidence type="ECO:0000313" key="6">
    <source>
        <dbReference type="Proteomes" id="UP000232875"/>
    </source>
</evidence>
<evidence type="ECO:0000256" key="2">
    <source>
        <dbReference type="ARBA" id="ARBA00045899"/>
    </source>
</evidence>
<dbReference type="STRING" id="2020962.A0A2N1JCE1"/>
<dbReference type="Gene3D" id="1.10.1820.10">
    <property type="entry name" value="protein kinase ck2 holoenzyme, chain C, domain 1"/>
    <property type="match status" value="1"/>
</dbReference>
<dbReference type="Gene3D" id="2.20.25.20">
    <property type="match status" value="1"/>
</dbReference>
<dbReference type="GO" id="GO:0005737">
    <property type="term" value="C:cytoplasm"/>
    <property type="evidence" value="ECO:0007669"/>
    <property type="project" value="TreeGrafter"/>
</dbReference>
<proteinExistence type="inferred from homology"/>
<accession>A0A2N1JCE1</accession>
<evidence type="ECO:0000313" key="5">
    <source>
        <dbReference type="EMBL" id="PKI84206.1"/>
    </source>
</evidence>
<dbReference type="PROSITE" id="PS01101">
    <property type="entry name" value="CK2_BETA"/>
    <property type="match status" value="1"/>
</dbReference>
<dbReference type="InterPro" id="IPR000704">
    <property type="entry name" value="Casein_kinase_II_reg-sub"/>
</dbReference>
<dbReference type="GO" id="GO:0005956">
    <property type="term" value="C:protein kinase CK2 complex"/>
    <property type="evidence" value="ECO:0007669"/>
    <property type="project" value="UniProtKB-UniRule"/>
</dbReference>
<sequence>MMEELSSGSSDYAASTWIAWFLSTKGNEYFCELDEDYILDRFNLTGLNTEVQHYMHALDLITDALDEHLGDEQREQIEAQARILYGLVHARYILTTRGLAKMLEKYKRADFGRCPRVLCSQQPLLPVGLSDLPYQNPVKLYCPRCEDLYSPKSSRHASIDGAFFGTTFPHMLLMVYPHMIPVKTTSLPQTPTSANAPKQAYGGVSADALHQRALALEQQNQLLSPSEDVSSESGANGNTRPFADSAPRPSTAQGAPAVPHVERLIPRIFGFPVETATQSNCTD</sequence>
<dbReference type="PANTHER" id="PTHR11740:SF39">
    <property type="entry name" value="CASEIN KINASE II SUBUNIT BETA"/>
    <property type="match status" value="1"/>
</dbReference>
<organism evidence="5 6">
    <name type="scientific">Malassezia vespertilionis</name>
    <dbReference type="NCBI Taxonomy" id="2020962"/>
    <lineage>
        <taxon>Eukaryota</taxon>
        <taxon>Fungi</taxon>
        <taxon>Dikarya</taxon>
        <taxon>Basidiomycota</taxon>
        <taxon>Ustilaginomycotina</taxon>
        <taxon>Malasseziomycetes</taxon>
        <taxon>Malasseziales</taxon>
        <taxon>Malasseziaceae</taxon>
        <taxon>Malassezia</taxon>
    </lineage>
</organism>
<feature type="compositionally biased region" description="Polar residues" evidence="4">
    <location>
        <begin position="221"/>
        <end position="239"/>
    </location>
</feature>
<dbReference type="InterPro" id="IPR016149">
    <property type="entry name" value="Casein_kin_II_reg-sub_N"/>
</dbReference>
<dbReference type="OrthoDB" id="3971593at2759"/>
<dbReference type="FunFam" id="1.10.1820.10:FF:000003">
    <property type="entry name" value="Casein kinase II subunit beta"/>
    <property type="match status" value="1"/>
</dbReference>
<feature type="region of interest" description="Disordered" evidence="4">
    <location>
        <begin position="221"/>
        <end position="258"/>
    </location>
</feature>
<keyword evidence="6" id="KW-1185">Reference proteome</keyword>
<dbReference type="GO" id="GO:0006359">
    <property type="term" value="P:regulation of transcription by RNA polymerase III"/>
    <property type="evidence" value="ECO:0007669"/>
    <property type="project" value="TreeGrafter"/>
</dbReference>
<dbReference type="AlphaFoldDB" id="A0A2N1JCE1"/>
<dbReference type="SUPFAM" id="SSF57798">
    <property type="entry name" value="Casein kinase II beta subunit"/>
    <property type="match status" value="1"/>
</dbReference>
<dbReference type="SMART" id="SM01085">
    <property type="entry name" value="CK_II_beta"/>
    <property type="match status" value="1"/>
</dbReference>
<dbReference type="InterPro" id="IPR035991">
    <property type="entry name" value="Casein_kinase_II_beta-like"/>
</dbReference>
<dbReference type="Pfam" id="PF01214">
    <property type="entry name" value="CK_II_beta"/>
    <property type="match status" value="1"/>
</dbReference>
<gene>
    <name evidence="5" type="primary">CKB2</name>
    <name evidence="5" type="ORF">MVES_002145</name>
</gene>
<dbReference type="PRINTS" id="PR00472">
    <property type="entry name" value="CASNKINASEII"/>
</dbReference>
<dbReference type="FunFam" id="2.20.25.20:FF:000001">
    <property type="entry name" value="Casein kinase II subunit beta"/>
    <property type="match status" value="1"/>
</dbReference>
<dbReference type="EMBL" id="KZ454990">
    <property type="protein sequence ID" value="PKI84206.1"/>
    <property type="molecule type" value="Genomic_DNA"/>
</dbReference>
<name>A0A2N1JCE1_9BASI</name>
<reference evidence="5 6" key="1">
    <citation type="submission" date="2017-10" db="EMBL/GenBank/DDBJ databases">
        <title>A novel species of cold-tolerant Malassezia isolated from bats.</title>
        <authorList>
            <person name="Lorch J.M."/>
            <person name="Palmer J.M."/>
            <person name="Vanderwolf K.J."/>
            <person name="Schmidt K.Z."/>
            <person name="Verant M.L."/>
            <person name="Weller T.J."/>
            <person name="Blehert D.S."/>
        </authorList>
    </citation>
    <scope>NUCLEOTIDE SEQUENCE [LARGE SCALE GENOMIC DNA]</scope>
    <source>
        <strain evidence="5 6">NWHC:44797-103</strain>
    </source>
</reference>
<evidence type="ECO:0000256" key="3">
    <source>
        <dbReference type="RuleBase" id="RU361268"/>
    </source>
</evidence>
<dbReference type="Proteomes" id="UP000232875">
    <property type="component" value="Unassembled WGS sequence"/>
</dbReference>
<protein>
    <recommendedName>
        <fullName evidence="3">Casein kinase II subunit beta</fullName>
        <shortName evidence="3">CK II beta</shortName>
    </recommendedName>
</protein>
<dbReference type="GO" id="GO:0019887">
    <property type="term" value="F:protein kinase regulator activity"/>
    <property type="evidence" value="ECO:0007669"/>
    <property type="project" value="InterPro"/>
</dbReference>
<evidence type="ECO:0000256" key="4">
    <source>
        <dbReference type="SAM" id="MobiDB-lite"/>
    </source>
</evidence>
<comment type="subunit">
    <text evidence="3">Tetramer of two alpha and two beta subunits.</text>
</comment>
<comment type="function">
    <text evidence="2 3">Regulatory subunit of casein kinase II/CK2. As part of the kinase complex regulates the basal catalytic activity of the alpha subunit a constitutively active serine/threonine-protein kinase that phosphorylates a large number of substrates containing acidic residues C-terminal to the phosphorylated serine or threonine.</text>
</comment>